<keyword evidence="3" id="KW-1185">Reference proteome</keyword>
<feature type="compositionally biased region" description="Basic and acidic residues" evidence="1">
    <location>
        <begin position="91"/>
        <end position="106"/>
    </location>
</feature>
<gene>
    <name evidence="2" type="ORF">DFR76_102232</name>
</gene>
<evidence type="ECO:0008006" key="4">
    <source>
        <dbReference type="Google" id="ProtNLM"/>
    </source>
</evidence>
<feature type="region of interest" description="Disordered" evidence="1">
    <location>
        <begin position="23"/>
        <end position="151"/>
    </location>
</feature>
<accession>A0A370IAU0</accession>
<reference evidence="2 3" key="1">
    <citation type="submission" date="2018-07" db="EMBL/GenBank/DDBJ databases">
        <title>Genomic Encyclopedia of Type Strains, Phase IV (KMG-IV): sequencing the most valuable type-strain genomes for metagenomic binning, comparative biology and taxonomic classification.</title>
        <authorList>
            <person name="Goeker M."/>
        </authorList>
    </citation>
    <scope>NUCLEOTIDE SEQUENCE [LARGE SCALE GENOMIC DNA]</scope>
    <source>
        <strain evidence="2 3">DSM 44290</strain>
    </source>
</reference>
<dbReference type="STRING" id="1210086.GCA_001613105_07309"/>
<feature type="compositionally biased region" description="Acidic residues" evidence="1">
    <location>
        <begin position="139"/>
        <end position="151"/>
    </location>
</feature>
<dbReference type="EMBL" id="QQBC01000002">
    <property type="protein sequence ID" value="RDI67832.1"/>
    <property type="molecule type" value="Genomic_DNA"/>
</dbReference>
<organism evidence="2 3">
    <name type="scientific">Nocardia pseudobrasiliensis</name>
    <dbReference type="NCBI Taxonomy" id="45979"/>
    <lineage>
        <taxon>Bacteria</taxon>
        <taxon>Bacillati</taxon>
        <taxon>Actinomycetota</taxon>
        <taxon>Actinomycetes</taxon>
        <taxon>Mycobacteriales</taxon>
        <taxon>Nocardiaceae</taxon>
        <taxon>Nocardia</taxon>
    </lineage>
</organism>
<evidence type="ECO:0000313" key="3">
    <source>
        <dbReference type="Proteomes" id="UP000254869"/>
    </source>
</evidence>
<evidence type="ECO:0000313" key="2">
    <source>
        <dbReference type="EMBL" id="RDI67832.1"/>
    </source>
</evidence>
<feature type="compositionally biased region" description="Acidic residues" evidence="1">
    <location>
        <begin position="35"/>
        <end position="49"/>
    </location>
</feature>
<dbReference type="AlphaFoldDB" id="A0A370IAU0"/>
<protein>
    <recommendedName>
        <fullName evidence="4">DUF5709 domain-containing protein</fullName>
    </recommendedName>
</protein>
<evidence type="ECO:0000256" key="1">
    <source>
        <dbReference type="SAM" id="MobiDB-lite"/>
    </source>
</evidence>
<dbReference type="Proteomes" id="UP000254869">
    <property type="component" value="Unassembled WGS sequence"/>
</dbReference>
<name>A0A370IAU0_9NOCA</name>
<sequence>MMTCRRTGAVCAATPVVVFAGEMRGNDANMNGQDERDEDMLSVEESLDSDEVRNRDGDAVVTPPEDWTAADRFGTTAREQREGEPLGQRLAQERPDVGADELRPGDARSQIEGVDSVRSDTRGRDASPTHRHAGQVDGTPEDGDSFYSVDE</sequence>
<comment type="caution">
    <text evidence="2">The sequence shown here is derived from an EMBL/GenBank/DDBJ whole genome shotgun (WGS) entry which is preliminary data.</text>
</comment>
<proteinExistence type="predicted"/>
<feature type="compositionally biased region" description="Basic and acidic residues" evidence="1">
    <location>
        <begin position="115"/>
        <end position="128"/>
    </location>
</feature>